<evidence type="ECO:0000313" key="1">
    <source>
        <dbReference type="EMBL" id="STX50444.1"/>
    </source>
</evidence>
<gene>
    <name evidence="1" type="ORF">NCTC13316_00525</name>
</gene>
<organism evidence="1 2">
    <name type="scientific">Legionella busanensis</name>
    <dbReference type="NCBI Taxonomy" id="190655"/>
    <lineage>
        <taxon>Bacteria</taxon>
        <taxon>Pseudomonadati</taxon>
        <taxon>Pseudomonadota</taxon>
        <taxon>Gammaproteobacteria</taxon>
        <taxon>Legionellales</taxon>
        <taxon>Legionellaceae</taxon>
        <taxon>Legionella</taxon>
    </lineage>
</organism>
<reference evidence="1 2" key="1">
    <citation type="submission" date="2018-06" db="EMBL/GenBank/DDBJ databases">
        <authorList>
            <consortium name="Pathogen Informatics"/>
            <person name="Doyle S."/>
        </authorList>
    </citation>
    <scope>NUCLEOTIDE SEQUENCE [LARGE SCALE GENOMIC DNA]</scope>
    <source>
        <strain evidence="1 2">NCTC13316</strain>
    </source>
</reference>
<proteinExistence type="predicted"/>
<keyword evidence="2" id="KW-1185">Reference proteome</keyword>
<accession>A0A378JH42</accession>
<sequence length="47" mass="5620">MNKKLKFWLGALTFTIEWQKSSGRCDCIYKKPFEEQVNKLKKLESHS</sequence>
<dbReference type="EMBL" id="UGOD01000001">
    <property type="protein sequence ID" value="STX50444.1"/>
    <property type="molecule type" value="Genomic_DNA"/>
</dbReference>
<protein>
    <submittedName>
        <fullName evidence="1">Uncharacterized protein</fullName>
    </submittedName>
</protein>
<dbReference type="AlphaFoldDB" id="A0A378JH42"/>
<dbReference type="RefSeq" id="WP_160116143.1">
    <property type="nucleotide sequence ID" value="NZ_CAAAHP010000004.1"/>
</dbReference>
<evidence type="ECO:0000313" key="2">
    <source>
        <dbReference type="Proteomes" id="UP000254794"/>
    </source>
</evidence>
<dbReference type="Proteomes" id="UP000254794">
    <property type="component" value="Unassembled WGS sequence"/>
</dbReference>
<name>A0A378JH42_9GAMM</name>